<evidence type="ECO:0000259" key="1">
    <source>
        <dbReference type="Pfam" id="PF03537"/>
    </source>
</evidence>
<dbReference type="EMBL" id="JASJOU010000003">
    <property type="protein sequence ID" value="MDJ1501229.1"/>
    <property type="molecule type" value="Genomic_DNA"/>
</dbReference>
<gene>
    <name evidence="2" type="ORF">QNI22_11245</name>
</gene>
<dbReference type="AlphaFoldDB" id="A0AAE3R467"/>
<dbReference type="Pfam" id="PF03537">
    <property type="entry name" value="Glyco_hydro_114"/>
    <property type="match status" value="1"/>
</dbReference>
<dbReference type="Proteomes" id="UP001232063">
    <property type="component" value="Unassembled WGS sequence"/>
</dbReference>
<evidence type="ECO:0000313" key="3">
    <source>
        <dbReference type="Proteomes" id="UP001232063"/>
    </source>
</evidence>
<dbReference type="RefSeq" id="WP_314510721.1">
    <property type="nucleotide sequence ID" value="NZ_JASJOU010000003.1"/>
</dbReference>
<evidence type="ECO:0000313" key="2">
    <source>
        <dbReference type="EMBL" id="MDJ1501229.1"/>
    </source>
</evidence>
<dbReference type="PROSITE" id="PS51257">
    <property type="entry name" value="PROKAR_LIPOPROTEIN"/>
    <property type="match status" value="1"/>
</dbReference>
<comment type="caution">
    <text evidence="2">The sequence shown here is derived from an EMBL/GenBank/DDBJ whole genome shotgun (WGS) entry which is preliminary data.</text>
</comment>
<dbReference type="PANTHER" id="PTHR35882">
    <property type="entry name" value="PELA"/>
    <property type="match status" value="1"/>
</dbReference>
<dbReference type="InterPro" id="IPR004352">
    <property type="entry name" value="GH114_TIM-barrel"/>
</dbReference>
<dbReference type="InterPro" id="IPR017853">
    <property type="entry name" value="GH"/>
</dbReference>
<dbReference type="PRINTS" id="PR01545">
    <property type="entry name" value="THEMAYE10DUF"/>
</dbReference>
<keyword evidence="3" id="KW-1185">Reference proteome</keyword>
<accession>A0AAE3R467</accession>
<name>A0AAE3R467_9BACT</name>
<organism evidence="2 3">
    <name type="scientific">Xanthocytophaga agilis</name>
    <dbReference type="NCBI Taxonomy" id="3048010"/>
    <lineage>
        <taxon>Bacteria</taxon>
        <taxon>Pseudomonadati</taxon>
        <taxon>Bacteroidota</taxon>
        <taxon>Cytophagia</taxon>
        <taxon>Cytophagales</taxon>
        <taxon>Rhodocytophagaceae</taxon>
        <taxon>Xanthocytophaga</taxon>
    </lineage>
</organism>
<dbReference type="Gene3D" id="3.20.20.70">
    <property type="entry name" value="Aldolase class I"/>
    <property type="match status" value="2"/>
</dbReference>
<reference evidence="2" key="1">
    <citation type="submission" date="2023-05" db="EMBL/GenBank/DDBJ databases">
        <authorList>
            <person name="Zhang X."/>
        </authorList>
    </citation>
    <scope>NUCLEOTIDE SEQUENCE</scope>
    <source>
        <strain evidence="2">BD1B2-1</strain>
    </source>
</reference>
<dbReference type="SUPFAM" id="SSF51445">
    <property type="entry name" value="(Trans)glycosidases"/>
    <property type="match status" value="1"/>
</dbReference>
<dbReference type="InterPro" id="IPR013785">
    <property type="entry name" value="Aldolase_TIM"/>
</dbReference>
<sequence>MKYTFLYLLLTPLLLSTSCKKDDVSDSNADLSGIEFKQEMRNFVQGISTYSKSIKAGMLIIPQNGHQILTQNGEPQGPLATSYITAIDGIGREDLFYGYDNDNTPTKASDQNEMLPFLNIAKDHQVKVLVTDYCSTQSYMDDSYTKNKEKGFISFAADHRELDHIPAYPVKPYAENNQNITNLSAAQNFLYVLNTASYTSKAAFLDAVKATNYDAIIMDLFFNDIAFSNTEIQSLKTKANGGKRLVICYMSIGEAEDYRYYWNDTWKSNKPAWLEKENPEWKGNYKVYYWNKDWQNIIYGNDQSYVKKITDAGFDGLYLDIIDAFEYFENK</sequence>
<dbReference type="InterPro" id="IPR016062">
    <property type="entry name" value="TM1410-rel"/>
</dbReference>
<protein>
    <submittedName>
        <fullName evidence="2">Endo alpha-1,4 polygalactosaminidase</fullName>
    </submittedName>
</protein>
<proteinExistence type="predicted"/>
<feature type="domain" description="Glycoside-hydrolase family GH114 TIM-barrel" evidence="1">
    <location>
        <begin position="208"/>
        <end position="326"/>
    </location>
</feature>
<dbReference type="PANTHER" id="PTHR35882:SF2">
    <property type="entry name" value="PELA"/>
    <property type="match status" value="1"/>
</dbReference>